<evidence type="ECO:0000313" key="3">
    <source>
        <dbReference type="Proteomes" id="UP000239899"/>
    </source>
</evidence>
<name>A0A2P6TGN7_CHLSO</name>
<feature type="compositionally biased region" description="Low complexity" evidence="1">
    <location>
        <begin position="33"/>
        <end position="59"/>
    </location>
</feature>
<feature type="region of interest" description="Disordered" evidence="1">
    <location>
        <begin position="33"/>
        <end position="66"/>
    </location>
</feature>
<dbReference type="SUPFAM" id="SSF54637">
    <property type="entry name" value="Thioesterase/thiol ester dehydrase-isomerase"/>
    <property type="match status" value="1"/>
</dbReference>
<proteinExistence type="predicted"/>
<dbReference type="InterPro" id="IPR029069">
    <property type="entry name" value="HotDog_dom_sf"/>
</dbReference>
<dbReference type="EMBL" id="LHPG02000017">
    <property type="protein sequence ID" value="PRW33275.1"/>
    <property type="molecule type" value="Genomic_DNA"/>
</dbReference>
<dbReference type="AlphaFoldDB" id="A0A2P6TGN7"/>
<accession>A0A2P6TGN7</accession>
<dbReference type="Proteomes" id="UP000239899">
    <property type="component" value="Unassembled WGS sequence"/>
</dbReference>
<evidence type="ECO:0000256" key="1">
    <source>
        <dbReference type="SAM" id="MobiDB-lite"/>
    </source>
</evidence>
<dbReference type="Gene3D" id="3.10.129.10">
    <property type="entry name" value="Hotdog Thioesterase"/>
    <property type="match status" value="1"/>
</dbReference>
<organism evidence="2 3">
    <name type="scientific">Chlorella sorokiniana</name>
    <name type="common">Freshwater green alga</name>
    <dbReference type="NCBI Taxonomy" id="3076"/>
    <lineage>
        <taxon>Eukaryota</taxon>
        <taxon>Viridiplantae</taxon>
        <taxon>Chlorophyta</taxon>
        <taxon>core chlorophytes</taxon>
        <taxon>Trebouxiophyceae</taxon>
        <taxon>Chlorellales</taxon>
        <taxon>Chlorellaceae</taxon>
        <taxon>Chlorella clade</taxon>
        <taxon>Chlorella</taxon>
    </lineage>
</organism>
<dbReference type="OrthoDB" id="506431at2759"/>
<comment type="caution">
    <text evidence="2">The sequence shown here is derived from an EMBL/GenBank/DDBJ whole genome shotgun (WGS) entry which is preliminary data.</text>
</comment>
<gene>
    <name evidence="2" type="ORF">C2E21_7921</name>
</gene>
<evidence type="ECO:0000313" key="2">
    <source>
        <dbReference type="EMBL" id="PRW33275.1"/>
    </source>
</evidence>
<dbReference type="CDD" id="cd03443">
    <property type="entry name" value="PaaI_thioesterase"/>
    <property type="match status" value="1"/>
</dbReference>
<sequence length="289" mass="30375">MLRTLIAAGLRQRAAEAGLAACRAAAVGSAACAAGSAGSPPGPAAAASECSSSGSRSSPPSQPWDWRRMAHSSSRWCSSGAQWEVLRQQGFQVNPCNSKLHPSVTEAGIEPDSEEELSVQEAGIEPDSEEELSVQEAYTPESTCWGCGPAAADGLMLRSYRIPGGLEASIELHPKYCAFPGIINGGVVSALFDCHGNWTAAIALMDKAALPKPPLTLTYEMLTTFKETTPPAEPLILRSQIVRIKESDTPGSKATVQVDMSLYHSLGGHEKLLASATGIFKKLGALRAL</sequence>
<protein>
    <submittedName>
        <fullName evidence="2">Thioesterase superfamily</fullName>
    </submittedName>
</protein>
<keyword evidence="3" id="KW-1185">Reference proteome</keyword>
<reference evidence="2 3" key="1">
    <citation type="journal article" date="2018" name="Plant J.">
        <title>Genome sequences of Chlorella sorokiniana UTEX 1602 and Micractinium conductrix SAG 241.80: implications to maltose excretion by a green alga.</title>
        <authorList>
            <person name="Arriola M.B."/>
            <person name="Velmurugan N."/>
            <person name="Zhang Y."/>
            <person name="Plunkett M.H."/>
            <person name="Hondzo H."/>
            <person name="Barney B.M."/>
        </authorList>
    </citation>
    <scope>NUCLEOTIDE SEQUENCE [LARGE SCALE GENOMIC DNA]</scope>
    <source>
        <strain evidence="3">UTEX 1602</strain>
    </source>
</reference>